<sequence>MLLSKSRSGNKCHPSILSRTKLCRGDSPGAQIDSKAVVSLERKPSISDHSSENVSRRVLEMPTWQLEEEIKVLREQLGCLEAERDRALDELREMKQMVNETNYLREILYSTQKELHDKSLNIENLRAELDKAAVEREVAEENLREAVSNAEASAERSRQMLSDLTSRIKELEEELENKKSSESKTLISLEHAKLEVESLNEKIKLIEESGPPKVIIEECENVASLTIKSLRQEVASLKSELKSATEAEEKSKKAMDGLALALKEVAGEAIEAKEDVKLKLSATQLELDQVKRENTKLKERMKRKEERYQREVEEAKKEMEVHKNTVERLRLEAEETLLAWNGKEVGFVSCIKRAEEERDDAHRESVRLRDLLRQAISEANAAKAASNIAIDENSKLKDALADKEGALLLLIRENERLKH</sequence>
<evidence type="ECO:0000313" key="3">
    <source>
        <dbReference type="Proteomes" id="UP001152484"/>
    </source>
</evidence>
<dbReference type="PANTHER" id="PTHR35164">
    <property type="entry name" value="EXPRESSED PROTEIN"/>
    <property type="match status" value="1"/>
</dbReference>
<protein>
    <submittedName>
        <fullName evidence="2">Uncharacterized protein</fullName>
    </submittedName>
</protein>
<name>A0A9P1EHN3_CUSEU</name>
<dbReference type="Proteomes" id="UP001152484">
    <property type="component" value="Unassembled WGS sequence"/>
</dbReference>
<feature type="coiled-coil region" evidence="1">
    <location>
        <begin position="63"/>
        <end position="371"/>
    </location>
</feature>
<dbReference type="AlphaFoldDB" id="A0A9P1EHN3"/>
<evidence type="ECO:0000313" key="2">
    <source>
        <dbReference type="EMBL" id="CAH9105975.1"/>
    </source>
</evidence>
<proteinExistence type="predicted"/>
<dbReference type="OrthoDB" id="1303170at2759"/>
<accession>A0A9P1EHN3</accession>
<organism evidence="2 3">
    <name type="scientific">Cuscuta europaea</name>
    <name type="common">European dodder</name>
    <dbReference type="NCBI Taxonomy" id="41803"/>
    <lineage>
        <taxon>Eukaryota</taxon>
        <taxon>Viridiplantae</taxon>
        <taxon>Streptophyta</taxon>
        <taxon>Embryophyta</taxon>
        <taxon>Tracheophyta</taxon>
        <taxon>Spermatophyta</taxon>
        <taxon>Magnoliopsida</taxon>
        <taxon>eudicotyledons</taxon>
        <taxon>Gunneridae</taxon>
        <taxon>Pentapetalae</taxon>
        <taxon>asterids</taxon>
        <taxon>lamiids</taxon>
        <taxon>Solanales</taxon>
        <taxon>Convolvulaceae</taxon>
        <taxon>Cuscuteae</taxon>
        <taxon>Cuscuta</taxon>
        <taxon>Cuscuta subgen. Cuscuta</taxon>
    </lineage>
</organism>
<gene>
    <name evidence="2" type="ORF">CEURO_LOCUS17135</name>
</gene>
<evidence type="ECO:0000256" key="1">
    <source>
        <dbReference type="SAM" id="Coils"/>
    </source>
</evidence>
<keyword evidence="1" id="KW-0175">Coiled coil</keyword>
<comment type="caution">
    <text evidence="2">The sequence shown here is derived from an EMBL/GenBank/DDBJ whole genome shotgun (WGS) entry which is preliminary data.</text>
</comment>
<dbReference type="EMBL" id="CAMAPE010000048">
    <property type="protein sequence ID" value="CAH9105975.1"/>
    <property type="molecule type" value="Genomic_DNA"/>
</dbReference>
<keyword evidence="3" id="KW-1185">Reference proteome</keyword>
<dbReference type="PANTHER" id="PTHR35164:SF9">
    <property type="entry name" value="EXPRESSED PROTEIN"/>
    <property type="match status" value="1"/>
</dbReference>
<reference evidence="2" key="1">
    <citation type="submission" date="2022-07" db="EMBL/GenBank/DDBJ databases">
        <authorList>
            <person name="Macas J."/>
            <person name="Novak P."/>
            <person name="Neumann P."/>
        </authorList>
    </citation>
    <scope>NUCLEOTIDE SEQUENCE</scope>
</reference>